<proteinExistence type="predicted"/>
<dbReference type="Proteomes" id="UP000658656">
    <property type="component" value="Unassembled WGS sequence"/>
</dbReference>
<dbReference type="AlphaFoldDB" id="A0A8H9IVM0"/>
<keyword evidence="3" id="KW-1185">Reference proteome</keyword>
<dbReference type="OrthoDB" id="3657989at2"/>
<evidence type="ECO:0000313" key="2">
    <source>
        <dbReference type="EMBL" id="GHF38597.1"/>
    </source>
</evidence>
<dbReference type="SUPFAM" id="SSF75005">
    <property type="entry name" value="Arabinanase/levansucrase/invertase"/>
    <property type="match status" value="1"/>
</dbReference>
<dbReference type="Gene3D" id="2.115.10.20">
    <property type="entry name" value="Glycosyl hydrolase domain, family 43"/>
    <property type="match status" value="2"/>
</dbReference>
<reference evidence="2" key="1">
    <citation type="journal article" date="2014" name="Int. J. Syst. Evol. Microbiol.">
        <title>Complete genome sequence of Corynebacterium casei LMG S-19264T (=DSM 44701T), isolated from a smear-ripened cheese.</title>
        <authorList>
            <consortium name="US DOE Joint Genome Institute (JGI-PGF)"/>
            <person name="Walter F."/>
            <person name="Albersmeier A."/>
            <person name="Kalinowski J."/>
            <person name="Ruckert C."/>
        </authorList>
    </citation>
    <scope>NUCLEOTIDE SEQUENCE</scope>
    <source>
        <strain evidence="2">CGMCC 4.7679</strain>
    </source>
</reference>
<evidence type="ECO:0000256" key="1">
    <source>
        <dbReference type="SAM" id="SignalP"/>
    </source>
</evidence>
<keyword evidence="1" id="KW-0732">Signal</keyword>
<protein>
    <submittedName>
        <fullName evidence="2">Beta-xylosidase</fullName>
    </submittedName>
</protein>
<dbReference type="PROSITE" id="PS51257">
    <property type="entry name" value="PROKAR_LIPOPROTEIN"/>
    <property type="match status" value="1"/>
</dbReference>
<organism evidence="2 3">
    <name type="scientific">Amycolatopsis bartoniae</name>
    <dbReference type="NCBI Taxonomy" id="941986"/>
    <lineage>
        <taxon>Bacteria</taxon>
        <taxon>Bacillati</taxon>
        <taxon>Actinomycetota</taxon>
        <taxon>Actinomycetes</taxon>
        <taxon>Pseudonocardiales</taxon>
        <taxon>Pseudonocardiaceae</taxon>
        <taxon>Amycolatopsis</taxon>
    </lineage>
</organism>
<dbReference type="InterPro" id="IPR023296">
    <property type="entry name" value="Glyco_hydro_beta-prop_sf"/>
</dbReference>
<feature type="chain" id="PRO_5034031450" evidence="1">
    <location>
        <begin position="30"/>
        <end position="500"/>
    </location>
</feature>
<dbReference type="RefSeq" id="WP_145933911.1">
    <property type="nucleotide sequence ID" value="NZ_BNAV01000001.1"/>
</dbReference>
<accession>A0A8H9IVM0</accession>
<evidence type="ECO:0000313" key="3">
    <source>
        <dbReference type="Proteomes" id="UP000658656"/>
    </source>
</evidence>
<reference evidence="2" key="2">
    <citation type="submission" date="2020-09" db="EMBL/GenBank/DDBJ databases">
        <authorList>
            <person name="Sun Q."/>
            <person name="Zhou Y."/>
        </authorList>
    </citation>
    <scope>NUCLEOTIDE SEQUENCE</scope>
    <source>
        <strain evidence="2">CGMCC 4.7679</strain>
    </source>
</reference>
<gene>
    <name evidence="2" type="ORF">GCM10017566_09770</name>
</gene>
<name>A0A8H9IVM0_9PSEU</name>
<comment type="caution">
    <text evidence="2">The sequence shown here is derived from an EMBL/GenBank/DDBJ whole genome shotgun (WGS) entry which is preliminary data.</text>
</comment>
<feature type="signal peptide" evidence="1">
    <location>
        <begin position="1"/>
        <end position="29"/>
    </location>
</feature>
<dbReference type="EMBL" id="BNAV01000001">
    <property type="protein sequence ID" value="GHF38597.1"/>
    <property type="molecule type" value="Genomic_DNA"/>
</dbReference>
<sequence length="500" mass="51512">MRGFRQRQAAALLTVVLGAALAACTPGNAQTQAEGDGGLGGTQRGADAKPAQVALATGAARQSAGVVAAGGPGAPYNYGPSVMLDGTTTRMWWCSQYPTAAPPGDDILYGESASLDGPFTGPGGAVPPAVLSGNPGQFDGVHTCDPSVVRVDGTYYLYYTGAAGDHALGNAIGLATSTDGLTWTRSPGPVVGPSHDVHRDNTYGAGQPSAVYLDGWFYLMFTDTTGQAAGWNGAGQFVLRAKDPAFSNGVESLTAKGFTPVSGTSTPRAVSLVDAFSADLEWVDGLDAFAIAHETENGTTLTFWNRDFTAHPYREVVIPGAWREGPGLVRRPDGHAPASATDPCGRIPFDVVRATSLGEANAPTDLKHFGLDVTGVNACATRDRAIGVLDGFAMPSPVRTMDLVADGKLVRVDRRSVAVQLANHVLDQRLDALDGVPVSAHLTAGAPAVQATGLGLGLVLDGGNLWLVHPATVATLNGSPVKTVSAAEWRAYPEAGTLGR</sequence>